<evidence type="ECO:0000259" key="7">
    <source>
        <dbReference type="PROSITE" id="PS50850"/>
    </source>
</evidence>
<evidence type="ECO:0000313" key="9">
    <source>
        <dbReference type="Proteomes" id="UP001062776"/>
    </source>
</evidence>
<dbReference type="InterPro" id="IPR036259">
    <property type="entry name" value="MFS_trans_sf"/>
</dbReference>
<dbReference type="InterPro" id="IPR020846">
    <property type="entry name" value="MFS_dom"/>
</dbReference>
<feature type="domain" description="Major facilitator superfamily (MFS) profile" evidence="7">
    <location>
        <begin position="45"/>
        <end position="418"/>
    </location>
</feature>
<dbReference type="InterPro" id="IPR050189">
    <property type="entry name" value="MFS_Efflux_Transporters"/>
</dbReference>
<evidence type="ECO:0000313" key="8">
    <source>
        <dbReference type="EMBL" id="GBQ91720.1"/>
    </source>
</evidence>
<evidence type="ECO:0000256" key="6">
    <source>
        <dbReference type="SAM" id="Phobius"/>
    </source>
</evidence>
<protein>
    <submittedName>
        <fullName evidence="8">Arabinose efflux permease</fullName>
    </submittedName>
</protein>
<feature type="transmembrane region" description="Helical" evidence="6">
    <location>
        <begin position="278"/>
        <end position="298"/>
    </location>
</feature>
<dbReference type="Gene3D" id="1.20.1250.20">
    <property type="entry name" value="MFS general substrate transporter like domains"/>
    <property type="match status" value="1"/>
</dbReference>
<evidence type="ECO:0000256" key="4">
    <source>
        <dbReference type="ARBA" id="ARBA00022989"/>
    </source>
</evidence>
<feature type="transmembrane region" description="Helical" evidence="6">
    <location>
        <begin position="169"/>
        <end position="195"/>
    </location>
</feature>
<evidence type="ECO:0000256" key="3">
    <source>
        <dbReference type="ARBA" id="ARBA00022692"/>
    </source>
</evidence>
<feature type="transmembrane region" description="Helical" evidence="6">
    <location>
        <begin position="329"/>
        <end position="348"/>
    </location>
</feature>
<evidence type="ECO:0000256" key="1">
    <source>
        <dbReference type="ARBA" id="ARBA00004651"/>
    </source>
</evidence>
<evidence type="ECO:0000256" key="2">
    <source>
        <dbReference type="ARBA" id="ARBA00022475"/>
    </source>
</evidence>
<dbReference type="EMBL" id="BAPV01000043">
    <property type="protein sequence ID" value="GBQ91720.1"/>
    <property type="molecule type" value="Genomic_DNA"/>
</dbReference>
<dbReference type="Pfam" id="PF07690">
    <property type="entry name" value="MFS_1"/>
    <property type="match status" value="1"/>
</dbReference>
<comment type="caution">
    <text evidence="8">The sequence shown here is derived from an EMBL/GenBank/DDBJ whole genome shotgun (WGS) entry which is preliminary data.</text>
</comment>
<feature type="transmembrane region" description="Helical" evidence="6">
    <location>
        <begin position="136"/>
        <end position="157"/>
    </location>
</feature>
<feature type="transmembrane region" description="Helical" evidence="6">
    <location>
        <begin position="201"/>
        <end position="220"/>
    </location>
</feature>
<reference evidence="8" key="1">
    <citation type="submission" date="2013-04" db="EMBL/GenBank/DDBJ databases">
        <title>The genome sequencing project of 58 acetic acid bacteria.</title>
        <authorList>
            <person name="Okamoto-Kainuma A."/>
            <person name="Ishikawa M."/>
            <person name="Umino S."/>
            <person name="Koizumi Y."/>
            <person name="Shiwa Y."/>
            <person name="Yoshikawa H."/>
            <person name="Matsutani M."/>
            <person name="Matsushita K."/>
        </authorList>
    </citation>
    <scope>NUCLEOTIDE SEQUENCE</scope>
    <source>
        <strain evidence="8">NRIC 0535</strain>
    </source>
</reference>
<keyword evidence="4 6" id="KW-1133">Transmembrane helix</keyword>
<feature type="transmembrane region" description="Helical" evidence="6">
    <location>
        <begin position="241"/>
        <end position="263"/>
    </location>
</feature>
<comment type="subcellular location">
    <subcellularLocation>
        <location evidence="1">Cell membrane</location>
        <topology evidence="1">Multi-pass membrane protein</topology>
    </subcellularLocation>
</comment>
<feature type="transmembrane region" description="Helical" evidence="6">
    <location>
        <begin position="111"/>
        <end position="130"/>
    </location>
</feature>
<feature type="transmembrane region" description="Helical" evidence="6">
    <location>
        <begin position="43"/>
        <end position="64"/>
    </location>
</feature>
<name>A0ABQ0Q509_9PROT</name>
<organism evidence="8 9">
    <name type="scientific">Asaia krungthepensis NRIC 0535</name>
    <dbReference type="NCBI Taxonomy" id="1307925"/>
    <lineage>
        <taxon>Bacteria</taxon>
        <taxon>Pseudomonadati</taxon>
        <taxon>Pseudomonadota</taxon>
        <taxon>Alphaproteobacteria</taxon>
        <taxon>Acetobacterales</taxon>
        <taxon>Acetobacteraceae</taxon>
        <taxon>Asaia</taxon>
    </lineage>
</organism>
<dbReference type="PANTHER" id="PTHR43124:SF3">
    <property type="entry name" value="CHLORAMPHENICOL EFFLUX PUMP RV0191"/>
    <property type="match status" value="1"/>
</dbReference>
<dbReference type="Proteomes" id="UP001062776">
    <property type="component" value="Unassembled WGS sequence"/>
</dbReference>
<keyword evidence="2" id="KW-1003">Cell membrane</keyword>
<accession>A0ABQ0Q509</accession>
<dbReference type="PROSITE" id="PS50850">
    <property type="entry name" value="MFS"/>
    <property type="match status" value="1"/>
</dbReference>
<evidence type="ECO:0000256" key="5">
    <source>
        <dbReference type="ARBA" id="ARBA00023136"/>
    </source>
</evidence>
<keyword evidence="9" id="KW-1185">Reference proteome</keyword>
<proteinExistence type="predicted"/>
<feature type="transmembrane region" description="Helical" evidence="6">
    <location>
        <begin position="394"/>
        <end position="413"/>
    </location>
</feature>
<feature type="transmembrane region" description="Helical" evidence="6">
    <location>
        <begin position="369"/>
        <end position="388"/>
    </location>
</feature>
<gene>
    <name evidence="8" type="ORF">AA0535_2376</name>
</gene>
<feature type="transmembrane region" description="Helical" evidence="6">
    <location>
        <begin position="84"/>
        <end position="104"/>
    </location>
</feature>
<dbReference type="InterPro" id="IPR011701">
    <property type="entry name" value="MFS"/>
</dbReference>
<dbReference type="SUPFAM" id="SSF103473">
    <property type="entry name" value="MFS general substrate transporter"/>
    <property type="match status" value="1"/>
</dbReference>
<sequence>MGYAPPMLDVKISGETVAPAKISEEMNPVSDRRPPDKVTPMPVHAMLILAMAAFVTLLTEIMPAGLLSSISAGLGVSQAVGGQFITAFAFGALAAALPSAAFTHRMRRKKLLLFGLIGFTLVNAANALVSDFPLALMIRFLAGCFGGLVWAMFAGYATRLAPPAQRGRAIALAGSGVTLAMVLGAPLSALLGQVIGWRGTFGALAMLNAMLTIWAIMILPDAPGSDQEGRFAIIPTLRLPGVAANLTLIFSFVAAHSLLYVYIEPLLGPSGLSQRVDALLLLFGAGSVVGLFATGILIDHHLSRLTSLSIALFAVAAMALALGLAHISLVLPAIICWGLTTGGFAALTQSAMAQVSGRLIDVAQAMATTAWNLAVSTGGLLGGALLTHASIGSLPWMALLLLLLGLAAFVRGLRPLIR</sequence>
<dbReference type="CDD" id="cd17324">
    <property type="entry name" value="MFS_NepI_like"/>
    <property type="match status" value="1"/>
</dbReference>
<dbReference type="PANTHER" id="PTHR43124">
    <property type="entry name" value="PURINE EFFLUX PUMP PBUE"/>
    <property type="match status" value="1"/>
</dbReference>
<keyword evidence="3 6" id="KW-0812">Transmembrane</keyword>
<feature type="transmembrane region" description="Helical" evidence="6">
    <location>
        <begin position="305"/>
        <end position="323"/>
    </location>
</feature>
<keyword evidence="5 6" id="KW-0472">Membrane</keyword>